<accession>E9SH29</accession>
<name>E9SH29_RUMAL</name>
<keyword evidence="2" id="KW-1185">Reference proteome</keyword>
<evidence type="ECO:0000313" key="1">
    <source>
        <dbReference type="EMBL" id="EGC01313.1"/>
    </source>
</evidence>
<dbReference type="AlphaFoldDB" id="E9SH29"/>
<proteinExistence type="predicted"/>
<dbReference type="Proteomes" id="UP000004259">
    <property type="component" value="Unassembled WGS sequence"/>
</dbReference>
<sequence>MCVKIRYYDYPFNTPAENAVYKRLTECRISSHRIQRQEDICRLLYVSYRVSGMTT</sequence>
<gene>
    <name evidence="1" type="ORF">CUS_7557</name>
</gene>
<organism evidence="1 2">
    <name type="scientific">Ruminococcus albus 8</name>
    <dbReference type="NCBI Taxonomy" id="246199"/>
    <lineage>
        <taxon>Bacteria</taxon>
        <taxon>Bacillati</taxon>
        <taxon>Bacillota</taxon>
        <taxon>Clostridia</taxon>
        <taxon>Eubacteriales</taxon>
        <taxon>Oscillospiraceae</taxon>
        <taxon>Ruminococcus</taxon>
    </lineage>
</organism>
<reference evidence="1 2" key="1">
    <citation type="submission" date="2011-02" db="EMBL/GenBank/DDBJ databases">
        <authorList>
            <person name="Nelson K.E."/>
            <person name="Sutton G."/>
            <person name="Torralba M."/>
            <person name="Durkin S."/>
            <person name="Harkins D."/>
            <person name="Montgomery R."/>
            <person name="Ziemer C."/>
            <person name="Klaassens E."/>
            <person name="Ocuiv P."/>
            <person name="Morrison M."/>
        </authorList>
    </citation>
    <scope>NUCLEOTIDE SEQUENCE [LARGE SCALE GENOMIC DNA]</scope>
    <source>
        <strain evidence="1 2">8</strain>
    </source>
</reference>
<protein>
    <submittedName>
        <fullName evidence="1">Conserved domain protein</fullName>
    </submittedName>
</protein>
<comment type="caution">
    <text evidence="1">The sequence shown here is derived from an EMBL/GenBank/DDBJ whole genome shotgun (WGS) entry which is preliminary data.</text>
</comment>
<dbReference type="EMBL" id="ADKM02000130">
    <property type="protein sequence ID" value="EGC01313.1"/>
    <property type="molecule type" value="Genomic_DNA"/>
</dbReference>
<evidence type="ECO:0000313" key="2">
    <source>
        <dbReference type="Proteomes" id="UP000004259"/>
    </source>
</evidence>